<dbReference type="PANTHER" id="PTHR23502">
    <property type="entry name" value="MAJOR FACILITATOR SUPERFAMILY"/>
    <property type="match status" value="1"/>
</dbReference>
<dbReference type="AlphaFoldDB" id="A0A8H7C5E2"/>
<feature type="transmembrane region" description="Helical" evidence="5">
    <location>
        <begin position="375"/>
        <end position="393"/>
    </location>
</feature>
<evidence type="ECO:0000256" key="1">
    <source>
        <dbReference type="ARBA" id="ARBA00004141"/>
    </source>
</evidence>
<feature type="transmembrane region" description="Helical" evidence="5">
    <location>
        <begin position="248"/>
        <end position="268"/>
    </location>
</feature>
<feature type="transmembrane region" description="Helical" evidence="5">
    <location>
        <begin position="136"/>
        <end position="153"/>
    </location>
</feature>
<feature type="transmembrane region" description="Helical" evidence="5">
    <location>
        <begin position="94"/>
        <end position="116"/>
    </location>
</feature>
<dbReference type="Proteomes" id="UP000629468">
    <property type="component" value="Unassembled WGS sequence"/>
</dbReference>
<feature type="transmembrane region" description="Helical" evidence="5">
    <location>
        <begin position="222"/>
        <end position="242"/>
    </location>
</feature>
<dbReference type="Pfam" id="PF07690">
    <property type="entry name" value="MFS_1"/>
    <property type="match status" value="1"/>
</dbReference>
<evidence type="ECO:0000256" key="5">
    <source>
        <dbReference type="SAM" id="Phobius"/>
    </source>
</evidence>
<feature type="transmembrane region" description="Helical" evidence="5">
    <location>
        <begin position="477"/>
        <end position="495"/>
    </location>
</feature>
<dbReference type="GO" id="GO:0005886">
    <property type="term" value="C:plasma membrane"/>
    <property type="evidence" value="ECO:0007669"/>
    <property type="project" value="TreeGrafter"/>
</dbReference>
<feature type="transmembrane region" description="Helical" evidence="5">
    <location>
        <begin position="441"/>
        <end position="465"/>
    </location>
</feature>
<accession>A0A8H7C5E2</accession>
<dbReference type="PROSITE" id="PS50850">
    <property type="entry name" value="MFS"/>
    <property type="match status" value="1"/>
</dbReference>
<gene>
    <name evidence="7" type="ORF">Agabi119p4_9846</name>
</gene>
<dbReference type="Gene3D" id="1.20.1250.20">
    <property type="entry name" value="MFS general substrate transporter like domains"/>
    <property type="match status" value="1"/>
</dbReference>
<reference evidence="7 8" key="1">
    <citation type="journal article" name="Sci. Rep.">
        <title>Telomere-to-telomere assembled and centromere annotated genomes of the two main subspecies of the button mushroom Agaricus bisporus reveal especially polymorphic chromosome ends.</title>
        <authorList>
            <person name="Sonnenberg A.S.M."/>
            <person name="Sedaghat-Telgerd N."/>
            <person name="Lavrijssen B."/>
            <person name="Ohm R.A."/>
            <person name="Hendrickx P.M."/>
            <person name="Scholtmeijer K."/>
            <person name="Baars J.J.P."/>
            <person name="van Peer A."/>
        </authorList>
    </citation>
    <scope>NUCLEOTIDE SEQUENCE [LARGE SCALE GENOMIC DNA]</scope>
    <source>
        <strain evidence="7 8">H119_p4</strain>
    </source>
</reference>
<dbReference type="InterPro" id="IPR011701">
    <property type="entry name" value="MFS"/>
</dbReference>
<feature type="transmembrane region" description="Helical" evidence="5">
    <location>
        <begin position="507"/>
        <end position="527"/>
    </location>
</feature>
<evidence type="ECO:0000256" key="4">
    <source>
        <dbReference type="ARBA" id="ARBA00023136"/>
    </source>
</evidence>
<name>A0A8H7C5E2_AGABI</name>
<dbReference type="InterPro" id="IPR036259">
    <property type="entry name" value="MFS_trans_sf"/>
</dbReference>
<organism evidence="7 8">
    <name type="scientific">Agaricus bisporus var. burnettii</name>
    <dbReference type="NCBI Taxonomy" id="192524"/>
    <lineage>
        <taxon>Eukaryota</taxon>
        <taxon>Fungi</taxon>
        <taxon>Dikarya</taxon>
        <taxon>Basidiomycota</taxon>
        <taxon>Agaricomycotina</taxon>
        <taxon>Agaricomycetes</taxon>
        <taxon>Agaricomycetidae</taxon>
        <taxon>Agaricales</taxon>
        <taxon>Agaricineae</taxon>
        <taxon>Agaricaceae</taxon>
        <taxon>Agaricus</taxon>
    </lineage>
</organism>
<keyword evidence="2 5" id="KW-0812">Transmembrane</keyword>
<protein>
    <recommendedName>
        <fullName evidence="6">Major facilitator superfamily (MFS) profile domain-containing protein</fullName>
    </recommendedName>
</protein>
<dbReference type="GO" id="GO:0022857">
    <property type="term" value="F:transmembrane transporter activity"/>
    <property type="evidence" value="ECO:0007669"/>
    <property type="project" value="InterPro"/>
</dbReference>
<keyword evidence="4 5" id="KW-0472">Membrane</keyword>
<dbReference type="EMBL" id="JABXXO010000013">
    <property type="protein sequence ID" value="KAF7761854.1"/>
    <property type="molecule type" value="Genomic_DNA"/>
</dbReference>
<evidence type="ECO:0000313" key="8">
    <source>
        <dbReference type="Proteomes" id="UP000629468"/>
    </source>
</evidence>
<dbReference type="InterPro" id="IPR020846">
    <property type="entry name" value="MFS_dom"/>
</dbReference>
<evidence type="ECO:0000259" key="6">
    <source>
        <dbReference type="PROSITE" id="PS50850"/>
    </source>
</evidence>
<comment type="caution">
    <text evidence="7">The sequence shown here is derived from an EMBL/GenBank/DDBJ whole genome shotgun (WGS) entry which is preliminary data.</text>
</comment>
<feature type="transmembrane region" description="Helical" evidence="5">
    <location>
        <begin position="190"/>
        <end position="210"/>
    </location>
</feature>
<sequence>MDSRDTNTDKEDFEVKETILVPYNELHDINIYTYHDTNAGRLVLDPDEARAEFGPEIASRLKLTKDGSKILWPQPTDDPNDPQNWSNRQKHFQLFIITLAAVVPDFDSAIGIASVFALAEEFDTTTGHVNNLTSNWSLFLIGWGGIFFVMLMRKYGRLSILFWTQLLALGFLVGTTFAPNIRVFAGMRCLNGFFATCPQVTGLFTIADIYPFHLQARMINIWTMGVILAPHLSPFVFGFLVARADWRWAYGIGCLYGLFVLFLIVFFMKESMYYRDGSHNPSPFSKSGFWGRVKDRIRTLIGITGVLNAKPEPTWKEVSWAPIHVLFRPHMFLILVFETAVFGFGIGINVTNTLFLHSPPPVGLGLDPITVSGIYATPVIAVLVGEFMGRYLNDWIMNFTVKRNHGVFEAEFRLWTCYIGTVLYVVGFVILGVSLQNNLGIPGVVVGWTIAQVAVVVTTVAVYAYCNDCVPNKRGEISGLLNLVRILGGFTVAYYQVPWASRNGALQTLGCEAAIVAGLFVLTVPYLQYKGRSIRARFT</sequence>
<evidence type="ECO:0000313" key="7">
    <source>
        <dbReference type="EMBL" id="KAF7761854.1"/>
    </source>
</evidence>
<evidence type="ECO:0000256" key="3">
    <source>
        <dbReference type="ARBA" id="ARBA00022989"/>
    </source>
</evidence>
<dbReference type="PANTHER" id="PTHR23502:SF22">
    <property type="entry name" value="MAJOR FACILITATOR SUPERFAMILY (MFS) PROFILE DOMAIN-CONTAINING PROTEIN"/>
    <property type="match status" value="1"/>
</dbReference>
<keyword evidence="3 5" id="KW-1133">Transmembrane helix</keyword>
<feature type="transmembrane region" description="Helical" evidence="5">
    <location>
        <begin position="160"/>
        <end position="178"/>
    </location>
</feature>
<proteinExistence type="predicted"/>
<feature type="transmembrane region" description="Helical" evidence="5">
    <location>
        <begin position="332"/>
        <end position="355"/>
    </location>
</feature>
<evidence type="ECO:0000256" key="2">
    <source>
        <dbReference type="ARBA" id="ARBA00022692"/>
    </source>
</evidence>
<feature type="transmembrane region" description="Helical" evidence="5">
    <location>
        <begin position="414"/>
        <end position="435"/>
    </location>
</feature>
<comment type="subcellular location">
    <subcellularLocation>
        <location evidence="1">Membrane</location>
        <topology evidence="1">Multi-pass membrane protein</topology>
    </subcellularLocation>
</comment>
<dbReference type="SUPFAM" id="SSF103473">
    <property type="entry name" value="MFS general substrate transporter"/>
    <property type="match status" value="1"/>
</dbReference>
<feature type="domain" description="Major facilitator superfamily (MFS) profile" evidence="6">
    <location>
        <begin position="93"/>
        <end position="528"/>
    </location>
</feature>